<accession>A0A243WAN4</accession>
<dbReference type="GO" id="GO:0004065">
    <property type="term" value="F:arylsulfatase activity"/>
    <property type="evidence" value="ECO:0007669"/>
    <property type="project" value="TreeGrafter"/>
</dbReference>
<dbReference type="PANTHER" id="PTHR42693:SF53">
    <property type="entry name" value="ENDO-4-O-SULFATASE"/>
    <property type="match status" value="1"/>
</dbReference>
<dbReference type="Pfam" id="PF00884">
    <property type="entry name" value="Sulfatase"/>
    <property type="match status" value="1"/>
</dbReference>
<evidence type="ECO:0000259" key="4">
    <source>
        <dbReference type="Pfam" id="PF00884"/>
    </source>
</evidence>
<keyword evidence="3" id="KW-0732">Signal</keyword>
<evidence type="ECO:0000256" key="2">
    <source>
        <dbReference type="ARBA" id="ARBA00022801"/>
    </source>
</evidence>
<sequence>MMYAFLRSLLGGCSLALLCFAAQAQRSTAKQPSRPNIILINMDDMGYGDIEPYGMTSIPTPNFNLVAKQGMRFTHFNAGQPICTASRAALLTGCYPNRVGMQGVLLPQDHRALNPQEATMALLLKKAGYKTAMLGKWHLGNQAPYLPLHYGFDSFFGLPYSNDIWPIDRDGFSVVQDPKDLRSTFPILTLLQGDTPVDTVKNIIDQGKLTTTYTEKAVAYIKANKKAPFFLYLAHAMPHVPLAVSDKFKGKSELGLFGDVIMELDWSLGEIMKTLEQEKLADNTILIVTSDNGPWLTFGDHAGSAGGFREGKQNTFEGGTRVPCIIRWPGVVEAGGISSELLTNIDLLPTLLAVTGAPQPTNKIDGLNFLPVLTGQTRKGPREVFYYYFDGNCLEAIRYKHWKLVLPHKAGSYALNVHGKNGVPSQKTEVNVPPALYDLAHDPSEAYDVQTLYPEIVQQIQKLAEQARQDLGDDLTKTQGKNVRPAARY</sequence>
<feature type="domain" description="Sulfatase N-terminal" evidence="4">
    <location>
        <begin position="35"/>
        <end position="356"/>
    </location>
</feature>
<evidence type="ECO:0000313" key="5">
    <source>
        <dbReference type="EMBL" id="OUJ71909.1"/>
    </source>
</evidence>
<dbReference type="RefSeq" id="WP_245849695.1">
    <property type="nucleotide sequence ID" value="NZ_MTSE01000013.1"/>
</dbReference>
<feature type="signal peptide" evidence="3">
    <location>
        <begin position="1"/>
        <end position="24"/>
    </location>
</feature>
<dbReference type="PANTHER" id="PTHR42693">
    <property type="entry name" value="ARYLSULFATASE FAMILY MEMBER"/>
    <property type="match status" value="1"/>
</dbReference>
<dbReference type="InterPro" id="IPR017850">
    <property type="entry name" value="Alkaline_phosphatase_core_sf"/>
</dbReference>
<dbReference type="Proteomes" id="UP000194873">
    <property type="component" value="Unassembled WGS sequence"/>
</dbReference>
<keyword evidence="6" id="KW-1185">Reference proteome</keyword>
<evidence type="ECO:0000313" key="6">
    <source>
        <dbReference type="Proteomes" id="UP000194873"/>
    </source>
</evidence>
<dbReference type="Pfam" id="PF14707">
    <property type="entry name" value="Sulfatase_C"/>
    <property type="match status" value="1"/>
</dbReference>
<dbReference type="InterPro" id="IPR050738">
    <property type="entry name" value="Sulfatase"/>
</dbReference>
<dbReference type="Gene3D" id="3.30.1120.10">
    <property type="match status" value="1"/>
</dbReference>
<evidence type="ECO:0000256" key="3">
    <source>
        <dbReference type="SAM" id="SignalP"/>
    </source>
</evidence>
<dbReference type="CDD" id="cd16026">
    <property type="entry name" value="GALNS_like"/>
    <property type="match status" value="1"/>
</dbReference>
<dbReference type="AlphaFoldDB" id="A0A243WAN4"/>
<protein>
    <submittedName>
        <fullName evidence="5">Arylsulfatase</fullName>
    </submittedName>
</protein>
<dbReference type="InterPro" id="IPR000917">
    <property type="entry name" value="Sulfatase_N"/>
</dbReference>
<gene>
    <name evidence="5" type="ORF">BXP70_19990</name>
</gene>
<feature type="chain" id="PRO_5012738076" evidence="3">
    <location>
        <begin position="25"/>
        <end position="489"/>
    </location>
</feature>
<keyword evidence="2" id="KW-0378">Hydrolase</keyword>
<organism evidence="5 6">
    <name type="scientific">Hymenobacter crusticola</name>
    <dbReference type="NCBI Taxonomy" id="1770526"/>
    <lineage>
        <taxon>Bacteria</taxon>
        <taxon>Pseudomonadati</taxon>
        <taxon>Bacteroidota</taxon>
        <taxon>Cytophagia</taxon>
        <taxon>Cytophagales</taxon>
        <taxon>Hymenobacteraceae</taxon>
        <taxon>Hymenobacter</taxon>
    </lineage>
</organism>
<comment type="caution">
    <text evidence="5">The sequence shown here is derived from an EMBL/GenBank/DDBJ whole genome shotgun (WGS) entry which is preliminary data.</text>
</comment>
<name>A0A243WAN4_9BACT</name>
<evidence type="ECO:0000256" key="1">
    <source>
        <dbReference type="ARBA" id="ARBA00008779"/>
    </source>
</evidence>
<dbReference type="EMBL" id="MTSE01000013">
    <property type="protein sequence ID" value="OUJ71909.1"/>
    <property type="molecule type" value="Genomic_DNA"/>
</dbReference>
<dbReference type="SUPFAM" id="SSF53649">
    <property type="entry name" value="Alkaline phosphatase-like"/>
    <property type="match status" value="1"/>
</dbReference>
<comment type="similarity">
    <text evidence="1">Belongs to the sulfatase family.</text>
</comment>
<proteinExistence type="inferred from homology"/>
<reference evidence="5 6" key="1">
    <citation type="submission" date="2017-01" db="EMBL/GenBank/DDBJ databases">
        <title>A new Hymenobacter.</title>
        <authorList>
            <person name="Liang Y."/>
            <person name="Feng F."/>
        </authorList>
    </citation>
    <scope>NUCLEOTIDE SEQUENCE [LARGE SCALE GENOMIC DNA]</scope>
    <source>
        <strain evidence="5">MIMBbqt21</strain>
    </source>
</reference>
<dbReference type="Gene3D" id="3.40.720.10">
    <property type="entry name" value="Alkaline Phosphatase, subunit A"/>
    <property type="match status" value="1"/>
</dbReference>